<gene>
    <name evidence="1" type="ORF">SDC9_103305</name>
</gene>
<accession>A0A645ATT7</accession>
<comment type="caution">
    <text evidence="1">The sequence shown here is derived from an EMBL/GenBank/DDBJ whole genome shotgun (WGS) entry which is preliminary data.</text>
</comment>
<sequence length="50" mass="6223">MKHQFSIFYFELILWKLKRLFNQVNVFVFHFKYLTKSDCKKLDNVSESDF</sequence>
<proteinExistence type="predicted"/>
<protein>
    <submittedName>
        <fullName evidence="1">Uncharacterized protein</fullName>
    </submittedName>
</protein>
<name>A0A645ATT7_9ZZZZ</name>
<dbReference type="AlphaFoldDB" id="A0A645ATT7"/>
<reference evidence="1" key="1">
    <citation type="submission" date="2019-08" db="EMBL/GenBank/DDBJ databases">
        <authorList>
            <person name="Kucharzyk K."/>
            <person name="Murdoch R.W."/>
            <person name="Higgins S."/>
            <person name="Loffler F."/>
        </authorList>
    </citation>
    <scope>NUCLEOTIDE SEQUENCE</scope>
</reference>
<dbReference type="EMBL" id="VSSQ01015783">
    <property type="protein sequence ID" value="MPM56499.1"/>
    <property type="molecule type" value="Genomic_DNA"/>
</dbReference>
<organism evidence="1">
    <name type="scientific">bioreactor metagenome</name>
    <dbReference type="NCBI Taxonomy" id="1076179"/>
    <lineage>
        <taxon>unclassified sequences</taxon>
        <taxon>metagenomes</taxon>
        <taxon>ecological metagenomes</taxon>
    </lineage>
</organism>
<evidence type="ECO:0000313" key="1">
    <source>
        <dbReference type="EMBL" id="MPM56499.1"/>
    </source>
</evidence>